<feature type="transmembrane region" description="Helical" evidence="1">
    <location>
        <begin position="40"/>
        <end position="59"/>
    </location>
</feature>
<dbReference type="Proteomes" id="UP000315471">
    <property type="component" value="Unassembled WGS sequence"/>
</dbReference>
<evidence type="ECO:0000313" key="2">
    <source>
        <dbReference type="EMBL" id="TWU38950.1"/>
    </source>
</evidence>
<evidence type="ECO:0000313" key="3">
    <source>
        <dbReference type="Proteomes" id="UP000315471"/>
    </source>
</evidence>
<gene>
    <name evidence="2" type="ORF">Q31b_40280</name>
</gene>
<dbReference type="InterPro" id="IPR032675">
    <property type="entry name" value="LRR_dom_sf"/>
</dbReference>
<evidence type="ECO:0008006" key="4">
    <source>
        <dbReference type="Google" id="ProtNLM"/>
    </source>
</evidence>
<dbReference type="AlphaFoldDB" id="A0A5C6DQ51"/>
<dbReference type="OrthoDB" id="232968at2"/>
<dbReference type="Gene3D" id="3.80.10.10">
    <property type="entry name" value="Ribonuclease Inhibitor"/>
    <property type="match status" value="1"/>
</dbReference>
<organism evidence="2 3">
    <name type="scientific">Novipirellula aureliae</name>
    <dbReference type="NCBI Taxonomy" id="2527966"/>
    <lineage>
        <taxon>Bacteria</taxon>
        <taxon>Pseudomonadati</taxon>
        <taxon>Planctomycetota</taxon>
        <taxon>Planctomycetia</taxon>
        <taxon>Pirellulales</taxon>
        <taxon>Pirellulaceae</taxon>
        <taxon>Novipirellula</taxon>
    </lineage>
</organism>
<keyword evidence="1" id="KW-0472">Membrane</keyword>
<dbReference type="EMBL" id="SJPY01000006">
    <property type="protein sequence ID" value="TWU38950.1"/>
    <property type="molecule type" value="Genomic_DNA"/>
</dbReference>
<accession>A0A5C6DQ51</accession>
<dbReference type="SUPFAM" id="SSF52047">
    <property type="entry name" value="RNI-like"/>
    <property type="match status" value="1"/>
</dbReference>
<dbReference type="RefSeq" id="WP_146601236.1">
    <property type="nucleotide sequence ID" value="NZ_SJPY01000006.1"/>
</dbReference>
<keyword evidence="1" id="KW-0812">Transmembrane</keyword>
<protein>
    <recommendedName>
        <fullName evidence="4">Leucine Rich repeats (2 copies)</fullName>
    </recommendedName>
</protein>
<keyword evidence="1" id="KW-1133">Transmembrane helix</keyword>
<proteinExistence type="predicted"/>
<sequence length="278" mass="31782">MMETESSLDQAASNPLFDKSLVNDSTTETRRKVRLRRRDLVVLVVLSLLALIWLAQRVLREEAPEPTVDLLPSIQFEQVLIQLKQQDSDKLHVEDFAVDDRMIQQLENYPNLETIILDQGEVTDPSLVVLESMPKLKHLRLRLSPISDEGFKTLGKCRSLWFINLPHATCTAKGVAELSTIPELRQLRLGSPNLGNEVTRQIATLKTLRGVHLVDVPVTDEGLKTLATLPYLESLYLDNSAVTEVGWRWLYANHPELHVHVNQKHNDYDPKYHKHHDK</sequence>
<reference evidence="2 3" key="1">
    <citation type="submission" date="2019-02" db="EMBL/GenBank/DDBJ databases">
        <title>Deep-cultivation of Planctomycetes and their phenomic and genomic characterization uncovers novel biology.</title>
        <authorList>
            <person name="Wiegand S."/>
            <person name="Jogler M."/>
            <person name="Boedeker C."/>
            <person name="Pinto D."/>
            <person name="Vollmers J."/>
            <person name="Rivas-Marin E."/>
            <person name="Kohn T."/>
            <person name="Peeters S.H."/>
            <person name="Heuer A."/>
            <person name="Rast P."/>
            <person name="Oberbeckmann S."/>
            <person name="Bunk B."/>
            <person name="Jeske O."/>
            <person name="Meyerdierks A."/>
            <person name="Storesund J.E."/>
            <person name="Kallscheuer N."/>
            <person name="Luecker S."/>
            <person name="Lage O.M."/>
            <person name="Pohl T."/>
            <person name="Merkel B.J."/>
            <person name="Hornburger P."/>
            <person name="Mueller R.-W."/>
            <person name="Bruemmer F."/>
            <person name="Labrenz M."/>
            <person name="Spormann A.M."/>
            <person name="Op Den Camp H."/>
            <person name="Overmann J."/>
            <person name="Amann R."/>
            <person name="Jetten M.S.M."/>
            <person name="Mascher T."/>
            <person name="Medema M.H."/>
            <person name="Devos D.P."/>
            <person name="Kaster A.-K."/>
            <person name="Ovreas L."/>
            <person name="Rohde M."/>
            <person name="Galperin M.Y."/>
            <person name="Jogler C."/>
        </authorList>
    </citation>
    <scope>NUCLEOTIDE SEQUENCE [LARGE SCALE GENOMIC DNA]</scope>
    <source>
        <strain evidence="2 3">Q31b</strain>
    </source>
</reference>
<evidence type="ECO:0000256" key="1">
    <source>
        <dbReference type="SAM" id="Phobius"/>
    </source>
</evidence>
<keyword evidence="3" id="KW-1185">Reference proteome</keyword>
<comment type="caution">
    <text evidence="2">The sequence shown here is derived from an EMBL/GenBank/DDBJ whole genome shotgun (WGS) entry which is preliminary data.</text>
</comment>
<name>A0A5C6DQ51_9BACT</name>